<name>A0A6P1GLS4_SPHYA</name>
<gene>
    <name evidence="1" type="ORF">GS397_22365</name>
</gene>
<protein>
    <submittedName>
        <fullName evidence="1">DUF1269 domain-containing protein</fullName>
    </submittedName>
</protein>
<dbReference type="EMBL" id="CP047218">
    <property type="protein sequence ID" value="QHD69517.1"/>
    <property type="molecule type" value="Genomic_DNA"/>
</dbReference>
<dbReference type="Proteomes" id="UP000464086">
    <property type="component" value="Chromosome"/>
</dbReference>
<dbReference type="AlphaFoldDB" id="A0A6P1GLS4"/>
<dbReference type="RefSeq" id="WP_159367695.1">
    <property type="nucleotide sequence ID" value="NZ_CP047218.1"/>
</dbReference>
<evidence type="ECO:0000313" key="2">
    <source>
        <dbReference type="Proteomes" id="UP000464086"/>
    </source>
</evidence>
<evidence type="ECO:0000313" key="1">
    <source>
        <dbReference type="EMBL" id="QHD69517.1"/>
    </source>
</evidence>
<dbReference type="InterPro" id="IPR009200">
    <property type="entry name" value="DUF1269_membrane"/>
</dbReference>
<dbReference type="Pfam" id="PF06897">
    <property type="entry name" value="DUF1269"/>
    <property type="match status" value="1"/>
</dbReference>
<proteinExistence type="predicted"/>
<accession>A0A6P1GLS4</accession>
<organism evidence="1 2">
    <name type="scientific">Sphingobium yanoikuyae</name>
    <name type="common">Sphingomonas yanoikuyae</name>
    <dbReference type="NCBI Taxonomy" id="13690"/>
    <lineage>
        <taxon>Bacteria</taxon>
        <taxon>Pseudomonadati</taxon>
        <taxon>Pseudomonadota</taxon>
        <taxon>Alphaproteobacteria</taxon>
        <taxon>Sphingomonadales</taxon>
        <taxon>Sphingomonadaceae</taxon>
        <taxon>Sphingobium</taxon>
    </lineage>
</organism>
<sequence>MPRDVIVITWADGSKAYEALTKLRNSYAADDIYQAGVVERTADGRVLLQDGGSNTAGANTLGGSLIGSLIGILGGPLGVLLGFSSGALLGSLVDLGDATDDDDVMTAISKQLLPGTTSLIVDLNETSPQVVDDLVASSGGNLLRYNYDDMLADVLNAEAAAKAASAEAKRVLREQKHDERKADLEKRWDEFKTKFKNAFS</sequence>
<reference evidence="1 2" key="1">
    <citation type="submission" date="2019-12" db="EMBL/GenBank/DDBJ databases">
        <title>Functional and genomic insights into the Sphingobium yanoikuyae YC-JY1, a bacterium efficiently degrading bisphenol A.</title>
        <authorList>
            <person name="Jia Y."/>
            <person name="Li X."/>
            <person name="Wang J."/>
            <person name="Eltoukhy A."/>
            <person name="Lamraoui I."/>
            <person name="Yan Y."/>
        </authorList>
    </citation>
    <scope>NUCLEOTIDE SEQUENCE [LARGE SCALE GENOMIC DNA]</scope>
    <source>
        <strain evidence="1 2">YC-JY1</strain>
    </source>
</reference>